<dbReference type="Pfam" id="PF12854">
    <property type="entry name" value="PPR_1"/>
    <property type="match status" value="2"/>
</dbReference>
<comment type="similarity">
    <text evidence="2">Belongs to the PPR family. PCMP-E subfamily.</text>
</comment>
<evidence type="ECO:0000313" key="4">
    <source>
        <dbReference type="EMBL" id="KAJ8752530.1"/>
    </source>
</evidence>
<evidence type="ECO:0000256" key="1">
    <source>
        <dbReference type="ARBA" id="ARBA00022737"/>
    </source>
</evidence>
<evidence type="ECO:0000313" key="5">
    <source>
        <dbReference type="Proteomes" id="UP001159364"/>
    </source>
</evidence>
<dbReference type="FunFam" id="1.25.40.10:FF:000334">
    <property type="entry name" value="Pentatricopeptide repeat-containing protein"/>
    <property type="match status" value="1"/>
</dbReference>
<dbReference type="PANTHER" id="PTHR47926">
    <property type="entry name" value="PENTATRICOPEPTIDE REPEAT-CONTAINING PROTEIN"/>
    <property type="match status" value="1"/>
</dbReference>
<feature type="repeat" description="PPR" evidence="3">
    <location>
        <begin position="203"/>
        <end position="237"/>
    </location>
</feature>
<dbReference type="Pfam" id="PF01535">
    <property type="entry name" value="PPR"/>
    <property type="match status" value="2"/>
</dbReference>
<evidence type="ECO:0000256" key="3">
    <source>
        <dbReference type="PROSITE-ProRule" id="PRU00708"/>
    </source>
</evidence>
<dbReference type="Pfam" id="PF13041">
    <property type="entry name" value="PPR_2"/>
    <property type="match status" value="2"/>
</dbReference>
<name>A0AAV8SJY1_9ROSI</name>
<gene>
    <name evidence="4" type="ORF">K2173_004818</name>
</gene>
<proteinExistence type="inferred from homology"/>
<keyword evidence="1" id="KW-0677">Repeat</keyword>
<dbReference type="Gene3D" id="1.25.40.10">
    <property type="entry name" value="Tetratricopeptide repeat domain"/>
    <property type="match status" value="3"/>
</dbReference>
<dbReference type="PROSITE" id="PS51375">
    <property type="entry name" value="PPR"/>
    <property type="match status" value="5"/>
</dbReference>
<evidence type="ECO:0000256" key="2">
    <source>
        <dbReference type="ARBA" id="ARBA00061659"/>
    </source>
</evidence>
<protein>
    <recommendedName>
        <fullName evidence="6">Pentatricopeptide repeat-containing protein</fullName>
    </recommendedName>
</protein>
<evidence type="ECO:0008006" key="6">
    <source>
        <dbReference type="Google" id="ProtNLM"/>
    </source>
</evidence>
<organism evidence="4 5">
    <name type="scientific">Erythroxylum novogranatense</name>
    <dbReference type="NCBI Taxonomy" id="1862640"/>
    <lineage>
        <taxon>Eukaryota</taxon>
        <taxon>Viridiplantae</taxon>
        <taxon>Streptophyta</taxon>
        <taxon>Embryophyta</taxon>
        <taxon>Tracheophyta</taxon>
        <taxon>Spermatophyta</taxon>
        <taxon>Magnoliopsida</taxon>
        <taxon>eudicotyledons</taxon>
        <taxon>Gunneridae</taxon>
        <taxon>Pentapetalae</taxon>
        <taxon>rosids</taxon>
        <taxon>fabids</taxon>
        <taxon>Malpighiales</taxon>
        <taxon>Erythroxylaceae</taxon>
        <taxon>Erythroxylum</taxon>
    </lineage>
</organism>
<comment type="caution">
    <text evidence="4">The sequence shown here is derived from an EMBL/GenBank/DDBJ whole genome shotgun (WGS) entry which is preliminary data.</text>
</comment>
<feature type="repeat" description="PPR" evidence="3">
    <location>
        <begin position="71"/>
        <end position="105"/>
    </location>
</feature>
<feature type="repeat" description="PPR" evidence="3">
    <location>
        <begin position="274"/>
        <end position="304"/>
    </location>
</feature>
<dbReference type="InterPro" id="IPR002885">
    <property type="entry name" value="PPR_rpt"/>
</dbReference>
<dbReference type="Pfam" id="PF20431">
    <property type="entry name" value="E_motif"/>
    <property type="match status" value="1"/>
</dbReference>
<dbReference type="InterPro" id="IPR046848">
    <property type="entry name" value="E_motif"/>
</dbReference>
<dbReference type="GO" id="GO:0009451">
    <property type="term" value="P:RNA modification"/>
    <property type="evidence" value="ECO:0007669"/>
    <property type="project" value="InterPro"/>
</dbReference>
<dbReference type="InterPro" id="IPR046960">
    <property type="entry name" value="PPR_At4g14850-like_plant"/>
</dbReference>
<accession>A0AAV8SJY1</accession>
<keyword evidence="5" id="KW-1185">Reference proteome</keyword>
<sequence length="484" mass="54534">MSRNCRQIERKILHLLHGDKTRTQLRQIHAHFLRHGLHQVNSILSHFVSVCGSFNQMPYAARVFRQTESPNIYLFNAMIKGYSLCGPFEESFHLFISMKNRGIWVDEYTLPPLLKASSSLFDLTLGQCVQKEVIVGGFECFSSVQIGMVELYAACGMMEDAKEVFDEMRHRDVVVWNLMIHGFCKRGDVDLGLHFFKQMDEPSVVSWNIVISCLAKTGRDAEALEFFLQMREQGFEPDNATVVSVLPVCARSGAVNVGRWIHSHAESSKLLQNAISAGNALVDFYCKSGNLENARKLFDEMPRKNVVTWNAMISGLAFNGKAELGVQLFEEMLNNGVRPSDATFVGVLSCCAHAGLVEKGWSIFNSMKLKYQIEPKPEHYGCMVDLLGRLGCVRKAYDLIRKMPERPNAALWGSLLSASRTHGDEQLAQLAVKELIDLEPWNSGNYVLLSNIHAEKGRWDQVENIRVMMKERGVKKESGHSLIG</sequence>
<dbReference type="InterPro" id="IPR011990">
    <property type="entry name" value="TPR-like_helical_dom_sf"/>
</dbReference>
<dbReference type="GO" id="GO:0003723">
    <property type="term" value="F:RNA binding"/>
    <property type="evidence" value="ECO:0007669"/>
    <property type="project" value="InterPro"/>
</dbReference>
<dbReference type="AlphaFoldDB" id="A0AAV8SJY1"/>
<dbReference type="NCBIfam" id="TIGR00756">
    <property type="entry name" value="PPR"/>
    <property type="match status" value="7"/>
</dbReference>
<dbReference type="FunFam" id="1.25.40.10:FF:000921">
    <property type="entry name" value="Pentatricopeptide repeat-containing protein At5g48910"/>
    <property type="match status" value="1"/>
</dbReference>
<dbReference type="Proteomes" id="UP001159364">
    <property type="component" value="Linkage Group LG10"/>
</dbReference>
<reference evidence="4 5" key="1">
    <citation type="submission" date="2021-09" db="EMBL/GenBank/DDBJ databases">
        <title>Genomic insights and catalytic innovation underlie evolution of tropane alkaloids biosynthesis.</title>
        <authorList>
            <person name="Wang Y.-J."/>
            <person name="Tian T."/>
            <person name="Huang J.-P."/>
            <person name="Huang S.-X."/>
        </authorList>
    </citation>
    <scope>NUCLEOTIDE SEQUENCE [LARGE SCALE GENOMIC DNA]</scope>
    <source>
        <strain evidence="4">KIB-2018</strain>
        <tissue evidence="4">Leaf</tissue>
    </source>
</reference>
<dbReference type="PANTHER" id="PTHR47926:SF540">
    <property type="entry name" value="PENTATRICOPEPTIDE REPEAT-CONTAINING PROTEIN"/>
    <property type="match status" value="1"/>
</dbReference>
<feature type="repeat" description="PPR" evidence="3">
    <location>
        <begin position="172"/>
        <end position="202"/>
    </location>
</feature>
<feature type="repeat" description="PPR" evidence="3">
    <location>
        <begin position="305"/>
        <end position="339"/>
    </location>
</feature>
<dbReference type="EMBL" id="JAIWQS010000010">
    <property type="protein sequence ID" value="KAJ8752530.1"/>
    <property type="molecule type" value="Genomic_DNA"/>
</dbReference>